<dbReference type="InterPro" id="IPR050708">
    <property type="entry name" value="T6SS_VgrG/RHS"/>
</dbReference>
<keyword evidence="1" id="KW-0677">Repeat</keyword>
<proteinExistence type="predicted"/>
<gene>
    <name evidence="5" type="ORF">JW592_01845</name>
</gene>
<accession>A0ABS3WM82</accession>
<feature type="domain" description="Teneurin-like YD-shell" evidence="4">
    <location>
        <begin position="953"/>
        <end position="1095"/>
    </location>
</feature>
<feature type="domain" description="Teneurin-like YD-shell" evidence="4">
    <location>
        <begin position="1119"/>
        <end position="1413"/>
    </location>
</feature>
<dbReference type="InterPro" id="IPR031325">
    <property type="entry name" value="RHS_repeat"/>
</dbReference>
<keyword evidence="6" id="KW-1185">Reference proteome</keyword>
<protein>
    <submittedName>
        <fullName evidence="5">RHS repeat protein</fullName>
    </submittedName>
</protein>
<evidence type="ECO:0000256" key="1">
    <source>
        <dbReference type="ARBA" id="ARBA00022737"/>
    </source>
</evidence>
<dbReference type="Pfam" id="PF25023">
    <property type="entry name" value="TEN_YD-shell"/>
    <property type="match status" value="5"/>
</dbReference>
<dbReference type="RefSeq" id="WP_209263026.1">
    <property type="nucleotide sequence ID" value="NZ_JAFFZN010000001.1"/>
</dbReference>
<evidence type="ECO:0000259" key="4">
    <source>
        <dbReference type="Pfam" id="PF25023"/>
    </source>
</evidence>
<feature type="region of interest" description="Disordered" evidence="2">
    <location>
        <begin position="1343"/>
        <end position="1364"/>
    </location>
</feature>
<evidence type="ECO:0000256" key="2">
    <source>
        <dbReference type="SAM" id="MobiDB-lite"/>
    </source>
</evidence>
<dbReference type="Pfam" id="PF20148">
    <property type="entry name" value="DUF6531"/>
    <property type="match status" value="1"/>
</dbReference>
<evidence type="ECO:0000313" key="5">
    <source>
        <dbReference type="EMBL" id="MBO8184229.1"/>
    </source>
</evidence>
<dbReference type="Gene3D" id="2.180.10.10">
    <property type="entry name" value="RHS repeat-associated core"/>
    <property type="match status" value="7"/>
</dbReference>
<feature type="domain" description="Teneurin-like YD-shell" evidence="4">
    <location>
        <begin position="709"/>
        <end position="838"/>
    </location>
</feature>
<sequence>MAQDPFGAKAAWDGAGSLNVSHRNGVAVPGEPITLSASVWNLGPENDEVEWRDVKVTWEVERCTTGEDITYDFDQVVSAPSWGDDSSRDGPKPPVVSAQIPIPDEPCSSSQNQVLIWAHAEVLEDPDSPVGSAAAAYVGFQVVPSLANGPARGGLCGDASGAPRADVLRADPINTSTGTFTECLTDASVPAPGVAFEAKRTYSSDVTTSGALGRGWLLPWEVSLHKQEDGDIVLHGEGGARHLYAKQEDGDYSTPDWARSRLAATDAGYRLTTGDHRTYSFDASGRLTALKSQAGQGLEFTYSSGRVSTIRDAAGRTVALSYSGDRLTKLTLADGRSVKYAYTDDLLSSVTGTDGETEHYAYDADRHLSKITDERGNVRAVNVYDDKNRVTSQTDASGGKTSFAYTKTGVFDQVDVTAPDGGVWTDIYHDNVLFAQLDPFGNQVQYGYDRHFNRTSAMDALLRYTSWEYDKQGRQTERRTADGDESWSYDADGNVSSYEDGEYNEWSYAYNANHLLTSVEDPSGHTARFTYTASGLPKTVTSPGGGTTTYGYDAAGNQVSVTSPEGRKTTRAFDQAGRAVTVTSPRGNEQGADAADFTTRYAYDAADRLTKITGLYGDATSYGYDEAGNLTTVTDAAERVSSYRYDAANRKVAWKDPSGKTATYAYDALGHLSSFTDRTGAKTTHTYDKGGRRVTTVTARGHIDGADAGKHTWRYGYDKVSNLITVTDPLKHTTAIAYDAENRPVSTTNPLGQTRQVTYDDNGNVTRIQNAFYKVRNLKYDANQRLISAESKNGEATKFEYDADGNLTAEVSPLSERTTHAYDQDGLLMATVDPRGGEQGADPADFTWKFGYDADANPVSITDPLGNRRTAVFDAYGNRTAATDATGHTTRYAFDALHRVDKVTAPDGGTTTLGYDSAGYLATTTDAEGHTTSFGHDAEGRRTSTTDPLKRTVRAAYDAEGNLTRATNARGQTISAAFDPLGRTTKVDYSDDTPDTLLTYDELGRPTKVTDATGTRTLTYDDGQLASITAPGAPKAFKYRYEAGRVRYRYDTEGEDYRRSFDDNGRVTSQRFNYKTVTYGYDAAGNLTSTTLPTDTGRGETRAYDAAGRLASLTTPAGKRTFTRDAEGRITADTPAEGPATRYAYDDAGRMTRTCTDTSGTSCLDATSAGTTYAYDKSGNLLTEARDGKTTSHTYDAADQLTKTTTGSATTSYAYDPDGNQTKDGSDTYTYDPAGRVKTADLGADTYSFTYDADGNRTQTRKNGNPARTTHWDINSPLPQIATEYDGAGSLLAEYQDAPTGMPQSAHRSGKDTYLTHDRQNSVTGVYDTTGTETHRYTYGPWGKTDSKKGGGSGQPSAFGYTGQYKDPVLPDRLLLRARSYDPTQHRFTTTDPIRAGPDSANQSPYAYADNDPANQSDPSGLCPPCVRILGGGTIGGLIGGTSYTLNHWDDFNWRDLAKASGKGALIGAGAGYLAPAGSSFSAAMGLQGGRAYLTSTLVNAGVGAGYTWAVNTVQCQPTTPTDLLIGAAGGGAANLTGPAWNSLKASLSKTPTARTGGLLLDMPQLPSARGPAGKIPAVVETHSAPPNWSHASQMQRAEDMIEGFALKNYTRRTSTRAYVGGYNVRTGEIAVASSGGRFPGMAYCAEGNVCLALGGDAASVRITNAYTVEKVHGTLVVKPKPVCAKCQSDFPSPFQFPRGVQHDSPGPWDSQSY</sequence>
<feature type="region of interest" description="Disordered" evidence="2">
    <location>
        <begin position="1208"/>
        <end position="1230"/>
    </location>
</feature>
<feature type="compositionally biased region" description="Polar residues" evidence="2">
    <location>
        <begin position="1256"/>
        <end position="1268"/>
    </location>
</feature>
<dbReference type="Pfam" id="PF05593">
    <property type="entry name" value="RHS_repeat"/>
    <property type="match status" value="4"/>
</dbReference>
<feature type="region of interest" description="Disordered" evidence="2">
    <location>
        <begin position="1386"/>
        <end position="1420"/>
    </location>
</feature>
<dbReference type="PANTHER" id="PTHR32305:SF15">
    <property type="entry name" value="PROTEIN RHSA-RELATED"/>
    <property type="match status" value="1"/>
</dbReference>
<dbReference type="NCBIfam" id="TIGR03696">
    <property type="entry name" value="Rhs_assc_core"/>
    <property type="match status" value="1"/>
</dbReference>
<comment type="caution">
    <text evidence="5">The sequence shown here is derived from an EMBL/GenBank/DDBJ whole genome shotgun (WGS) entry which is preliminary data.</text>
</comment>
<dbReference type="InterPro" id="IPR022385">
    <property type="entry name" value="Rhs_assc_core"/>
</dbReference>
<feature type="domain" description="Teneurin-like YD-shell" evidence="4">
    <location>
        <begin position="278"/>
        <end position="392"/>
    </location>
</feature>
<dbReference type="NCBIfam" id="TIGR01643">
    <property type="entry name" value="YD_repeat_2x"/>
    <property type="match status" value="16"/>
</dbReference>
<dbReference type="PANTHER" id="PTHR32305">
    <property type="match status" value="1"/>
</dbReference>
<dbReference type="InterPro" id="IPR045351">
    <property type="entry name" value="DUF6531"/>
</dbReference>
<organism evidence="5 6">
    <name type="scientific">Streptomyces spirodelae</name>
    <dbReference type="NCBI Taxonomy" id="2812904"/>
    <lineage>
        <taxon>Bacteria</taxon>
        <taxon>Bacillati</taxon>
        <taxon>Actinomycetota</taxon>
        <taxon>Actinomycetes</taxon>
        <taxon>Kitasatosporales</taxon>
        <taxon>Streptomycetaceae</taxon>
        <taxon>Streptomyces</taxon>
    </lineage>
</organism>
<feature type="region of interest" description="Disordered" evidence="2">
    <location>
        <begin position="1255"/>
        <end position="1274"/>
    </location>
</feature>
<evidence type="ECO:0000313" key="6">
    <source>
        <dbReference type="Proteomes" id="UP001518976"/>
    </source>
</evidence>
<feature type="domain" description="DUF6531" evidence="3">
    <location>
        <begin position="171"/>
        <end position="243"/>
    </location>
</feature>
<evidence type="ECO:0000259" key="3">
    <source>
        <dbReference type="Pfam" id="PF20148"/>
    </source>
</evidence>
<feature type="domain" description="Teneurin-like YD-shell" evidence="4">
    <location>
        <begin position="448"/>
        <end position="570"/>
    </location>
</feature>
<reference evidence="5 6" key="1">
    <citation type="submission" date="2021-02" db="EMBL/GenBank/DDBJ databases">
        <title>Streptomyces spirodelae sp. nov., isolated from duckweed.</title>
        <authorList>
            <person name="Saimee Y."/>
            <person name="Duangmal K."/>
        </authorList>
    </citation>
    <scope>NUCLEOTIDE SEQUENCE [LARGE SCALE GENOMIC DNA]</scope>
    <source>
        <strain evidence="5 6">DW4-2</strain>
    </source>
</reference>
<dbReference type="Proteomes" id="UP001518976">
    <property type="component" value="Unassembled WGS sequence"/>
</dbReference>
<dbReference type="InterPro" id="IPR006530">
    <property type="entry name" value="YD"/>
</dbReference>
<feature type="compositionally biased region" description="Polar residues" evidence="2">
    <location>
        <begin position="1219"/>
        <end position="1229"/>
    </location>
</feature>
<dbReference type="InterPro" id="IPR056823">
    <property type="entry name" value="TEN-like_YD-shell"/>
</dbReference>
<name>A0ABS3WM82_9ACTN</name>
<dbReference type="EMBL" id="JAFFZN010000001">
    <property type="protein sequence ID" value="MBO8184229.1"/>
    <property type="molecule type" value="Genomic_DNA"/>
</dbReference>